<name>A0A7J7IW76_BUGNE</name>
<gene>
    <name evidence="2" type="ORF">EB796_024021</name>
</gene>
<keyword evidence="1" id="KW-0812">Transmembrane</keyword>
<dbReference type="Proteomes" id="UP000593567">
    <property type="component" value="Unassembled WGS sequence"/>
</dbReference>
<dbReference type="EMBL" id="VXIV02003367">
    <property type="protein sequence ID" value="KAF6017691.1"/>
    <property type="molecule type" value="Genomic_DNA"/>
</dbReference>
<accession>A0A7J7IW76</accession>
<sequence length="118" mass="13218">MNLTISSTSCNTSSLNATANQTTASGDDNAAIYILVVISIYVLSLAFFFIKSLQTKPTDENQLHSYLDEVAQRELSARQIMVKSMRERLHMSESNSNQRIEEMNSNALIKEEEISLIV</sequence>
<evidence type="ECO:0000256" key="1">
    <source>
        <dbReference type="SAM" id="Phobius"/>
    </source>
</evidence>
<proteinExistence type="predicted"/>
<comment type="caution">
    <text evidence="2">The sequence shown here is derived from an EMBL/GenBank/DDBJ whole genome shotgun (WGS) entry which is preliminary data.</text>
</comment>
<keyword evidence="1" id="KW-1133">Transmembrane helix</keyword>
<dbReference type="AlphaFoldDB" id="A0A7J7IW76"/>
<evidence type="ECO:0000313" key="2">
    <source>
        <dbReference type="EMBL" id="KAF6017691.1"/>
    </source>
</evidence>
<keyword evidence="3" id="KW-1185">Reference proteome</keyword>
<evidence type="ECO:0000313" key="3">
    <source>
        <dbReference type="Proteomes" id="UP000593567"/>
    </source>
</evidence>
<protein>
    <submittedName>
        <fullName evidence="2">Uncharacterized protein</fullName>
    </submittedName>
</protein>
<keyword evidence="1" id="KW-0472">Membrane</keyword>
<organism evidence="2 3">
    <name type="scientific">Bugula neritina</name>
    <name type="common">Brown bryozoan</name>
    <name type="synonym">Sertularia neritina</name>
    <dbReference type="NCBI Taxonomy" id="10212"/>
    <lineage>
        <taxon>Eukaryota</taxon>
        <taxon>Metazoa</taxon>
        <taxon>Spiralia</taxon>
        <taxon>Lophotrochozoa</taxon>
        <taxon>Bryozoa</taxon>
        <taxon>Gymnolaemata</taxon>
        <taxon>Cheilostomatida</taxon>
        <taxon>Flustrina</taxon>
        <taxon>Buguloidea</taxon>
        <taxon>Bugulidae</taxon>
        <taxon>Bugula</taxon>
    </lineage>
</organism>
<reference evidence="2" key="1">
    <citation type="submission" date="2020-06" db="EMBL/GenBank/DDBJ databases">
        <title>Draft genome of Bugula neritina, a colonial animal packing powerful symbionts and potential medicines.</title>
        <authorList>
            <person name="Rayko M."/>
        </authorList>
    </citation>
    <scope>NUCLEOTIDE SEQUENCE [LARGE SCALE GENOMIC DNA]</scope>
    <source>
        <strain evidence="2">Kwan_BN1</strain>
    </source>
</reference>
<feature type="transmembrane region" description="Helical" evidence="1">
    <location>
        <begin position="30"/>
        <end position="50"/>
    </location>
</feature>